<protein>
    <submittedName>
        <fullName evidence="1">Uncharacterized protein</fullName>
    </submittedName>
</protein>
<evidence type="ECO:0000313" key="1">
    <source>
        <dbReference type="EMBL" id="EJW91076.1"/>
    </source>
</evidence>
<sequence length="42" mass="4866">MELYFWRYRTSSSGVALCTIPTNPKFFISSNRATPFATFRSL</sequence>
<dbReference type="EMBL" id="AMCI01008413">
    <property type="protein sequence ID" value="EJW91076.1"/>
    <property type="molecule type" value="Genomic_DNA"/>
</dbReference>
<proteinExistence type="predicted"/>
<name>J9F865_9ZZZZ</name>
<gene>
    <name evidence="1" type="ORF">EVA_20819</name>
</gene>
<comment type="caution">
    <text evidence="1">The sequence shown here is derived from an EMBL/GenBank/DDBJ whole genome shotgun (WGS) entry which is preliminary data.</text>
</comment>
<organism evidence="1">
    <name type="scientific">gut metagenome</name>
    <dbReference type="NCBI Taxonomy" id="749906"/>
    <lineage>
        <taxon>unclassified sequences</taxon>
        <taxon>metagenomes</taxon>
        <taxon>organismal metagenomes</taxon>
    </lineage>
</organism>
<dbReference type="AlphaFoldDB" id="J9F865"/>
<reference evidence="1" key="1">
    <citation type="journal article" date="2012" name="PLoS ONE">
        <title>Gene sets for utilization of primary and secondary nutrition supplies in the distal gut of endangered iberian lynx.</title>
        <authorList>
            <person name="Alcaide M."/>
            <person name="Messina E."/>
            <person name="Richter M."/>
            <person name="Bargiela R."/>
            <person name="Peplies J."/>
            <person name="Huws S.A."/>
            <person name="Newbold C.J."/>
            <person name="Golyshin P.N."/>
            <person name="Simon M.A."/>
            <person name="Lopez G."/>
            <person name="Yakimov M.M."/>
            <person name="Ferrer M."/>
        </authorList>
    </citation>
    <scope>NUCLEOTIDE SEQUENCE</scope>
</reference>
<accession>J9F865</accession>